<dbReference type="InterPro" id="IPR036291">
    <property type="entry name" value="NAD(P)-bd_dom_sf"/>
</dbReference>
<evidence type="ECO:0000256" key="1">
    <source>
        <dbReference type="ARBA" id="ARBA00009080"/>
    </source>
</evidence>
<evidence type="ECO:0000259" key="4">
    <source>
        <dbReference type="Pfam" id="PF21761"/>
    </source>
</evidence>
<dbReference type="Gene3D" id="3.40.50.720">
    <property type="entry name" value="NAD(P)-binding Rossmann-like Domain"/>
    <property type="match status" value="1"/>
</dbReference>
<evidence type="ECO:0000313" key="5">
    <source>
        <dbReference type="EMBL" id="GAA2426761.1"/>
    </source>
</evidence>
<feature type="domain" description="6-phosphogluconate dehydrogenase NADP-binding" evidence="3">
    <location>
        <begin position="9"/>
        <end position="163"/>
    </location>
</feature>
<accession>A0ABN3JC97</accession>
<gene>
    <name evidence="5" type="ORF">GCM10010421_12470</name>
</gene>
<dbReference type="EMBL" id="BAAATK010000005">
    <property type="protein sequence ID" value="GAA2426761.1"/>
    <property type="molecule type" value="Genomic_DNA"/>
</dbReference>
<feature type="domain" description="NADPH-dependent reductive aminase-like C-terminal" evidence="4">
    <location>
        <begin position="165"/>
        <end position="292"/>
    </location>
</feature>
<dbReference type="InterPro" id="IPR015815">
    <property type="entry name" value="HIBADH-related"/>
</dbReference>
<organism evidence="5 6">
    <name type="scientific">Streptomyces glaucus</name>
    <dbReference type="NCBI Taxonomy" id="284029"/>
    <lineage>
        <taxon>Bacteria</taxon>
        <taxon>Bacillati</taxon>
        <taxon>Actinomycetota</taxon>
        <taxon>Actinomycetes</taxon>
        <taxon>Kitasatosporales</taxon>
        <taxon>Streptomycetaceae</taxon>
        <taxon>Streptomyces</taxon>
    </lineage>
</organism>
<name>A0ABN3JC97_9ACTN</name>
<dbReference type="Proteomes" id="UP001500460">
    <property type="component" value="Unassembled WGS sequence"/>
</dbReference>
<dbReference type="PIRSF" id="PIRSF000103">
    <property type="entry name" value="HIBADH"/>
    <property type="match status" value="1"/>
</dbReference>
<dbReference type="PANTHER" id="PTHR43580">
    <property type="entry name" value="OXIDOREDUCTASE GLYR1-RELATED"/>
    <property type="match status" value="1"/>
</dbReference>
<dbReference type="Pfam" id="PF03446">
    <property type="entry name" value="NAD_binding_2"/>
    <property type="match status" value="1"/>
</dbReference>
<dbReference type="PANTHER" id="PTHR43580:SF2">
    <property type="entry name" value="CYTOKINE-LIKE NUCLEAR FACTOR N-PAC"/>
    <property type="match status" value="1"/>
</dbReference>
<dbReference type="InterPro" id="IPR013328">
    <property type="entry name" value="6PGD_dom2"/>
</dbReference>
<dbReference type="InterPro" id="IPR006115">
    <property type="entry name" value="6PGDH_NADP-bd"/>
</dbReference>
<comment type="caution">
    <text evidence="5">The sequence shown here is derived from an EMBL/GenBank/DDBJ whole genome shotgun (WGS) entry which is preliminary data.</text>
</comment>
<reference evidence="5 6" key="1">
    <citation type="journal article" date="2019" name="Int. J. Syst. Evol. Microbiol.">
        <title>The Global Catalogue of Microorganisms (GCM) 10K type strain sequencing project: providing services to taxonomists for standard genome sequencing and annotation.</title>
        <authorList>
            <consortium name="The Broad Institute Genomics Platform"/>
            <consortium name="The Broad Institute Genome Sequencing Center for Infectious Disease"/>
            <person name="Wu L."/>
            <person name="Ma J."/>
        </authorList>
    </citation>
    <scope>NUCLEOTIDE SEQUENCE [LARGE SCALE GENOMIC DNA]</scope>
    <source>
        <strain evidence="5 6">JCM 6922</strain>
    </source>
</reference>
<protein>
    <submittedName>
        <fullName evidence="5">NAD(P)-binding domain-containing protein</fullName>
    </submittedName>
</protein>
<evidence type="ECO:0000259" key="3">
    <source>
        <dbReference type="Pfam" id="PF03446"/>
    </source>
</evidence>
<dbReference type="RefSeq" id="WP_344600387.1">
    <property type="nucleotide sequence ID" value="NZ_BAAATK010000005.1"/>
</dbReference>
<sequence>MAGNDRSPVTVIGLGLMGQALAAAFLRAGHPTTVWNRTPEKAADLVREGAVLAPTAAEAVTAGELVVVCLTTYDAMHEVLDPLDGALSGRVLANLTSGSSEQARETETWASERGAAYLDGAIMAVPAMIGGDEAVLFYSGSASAFEKHEATLRLLGGRTTYVGEDPGLAVLYDVALLGVMWGTLNSFVHGAALLKSAGIDATAFLPWATSWLDAVKLFATDYAGQIDAGDAEYPANDAKLSTHFASIEHLLHESETQGVSTELPAFVHALVKRALDKGHGDNSYAAMIELFQDPKAS</sequence>
<keyword evidence="2" id="KW-0560">Oxidoreductase</keyword>
<evidence type="ECO:0000313" key="6">
    <source>
        <dbReference type="Proteomes" id="UP001500460"/>
    </source>
</evidence>
<dbReference type="InterPro" id="IPR048666">
    <property type="entry name" value="RedAm-like_C"/>
</dbReference>
<keyword evidence="6" id="KW-1185">Reference proteome</keyword>
<dbReference type="Pfam" id="PF21761">
    <property type="entry name" value="RedAm-like_C"/>
    <property type="match status" value="1"/>
</dbReference>
<proteinExistence type="inferred from homology"/>
<dbReference type="InterPro" id="IPR051265">
    <property type="entry name" value="HIBADH-related_NP60_sf"/>
</dbReference>
<dbReference type="SUPFAM" id="SSF51735">
    <property type="entry name" value="NAD(P)-binding Rossmann-fold domains"/>
    <property type="match status" value="1"/>
</dbReference>
<evidence type="ECO:0000256" key="2">
    <source>
        <dbReference type="ARBA" id="ARBA00023002"/>
    </source>
</evidence>
<comment type="similarity">
    <text evidence="1">Belongs to the HIBADH-related family.</text>
</comment>
<dbReference type="Gene3D" id="1.10.1040.10">
    <property type="entry name" value="N-(1-d-carboxylethyl)-l-norvaline Dehydrogenase, domain 2"/>
    <property type="match status" value="1"/>
</dbReference>